<dbReference type="SUPFAM" id="SSF81383">
    <property type="entry name" value="F-box domain"/>
    <property type="match status" value="1"/>
</dbReference>
<evidence type="ECO:0000313" key="3">
    <source>
        <dbReference type="EMBL" id="AES64143.2"/>
    </source>
</evidence>
<dbReference type="Pfam" id="PF12937">
    <property type="entry name" value="F-box-like"/>
    <property type="match status" value="1"/>
</dbReference>
<dbReference type="PROSITE" id="PS50181">
    <property type="entry name" value="FBOX"/>
    <property type="match status" value="1"/>
</dbReference>
<accession>G7IP58</accession>
<dbReference type="Proteomes" id="UP000002051">
    <property type="component" value="Chromosome 2"/>
</dbReference>
<dbReference type="AlphaFoldDB" id="G7IP58"/>
<gene>
    <name evidence="3" type="ordered locus">MTR_2g019060</name>
</gene>
<dbReference type="SMART" id="SM00367">
    <property type="entry name" value="LRR_CC"/>
    <property type="match status" value="3"/>
</dbReference>
<evidence type="ECO:0000313" key="5">
    <source>
        <dbReference type="Proteomes" id="UP000002051"/>
    </source>
</evidence>
<evidence type="ECO:0000256" key="1">
    <source>
        <dbReference type="SAM" id="MobiDB-lite"/>
    </source>
</evidence>
<sequence length="282" mass="32697">MESLSSSSSSVTSSPNSKQVTDSGERNWVDLPRDSVLSIFRKLDSIDILIRPYNVCTIWREISKDHSLYRTINMPNSADPNTKWELLNLCYRAVDYSFGHIIHINIENFATDALLHHITNSYARHLQRLRLACCYNVTDQEFSIGRSCPRLKTFKFNIQAYKYPRVEDDDDAFAIAQTMPGLRHLQLFGNKMTNDGLLAILDGCLHLESLDIRQCFNINFNLVASVGKRFIEQVKYLRLPYDATDDYPFQAAFDYASLAEDPDWFVYQDFLSDDDYEYYEVL</sequence>
<feature type="region of interest" description="Disordered" evidence="1">
    <location>
        <begin position="1"/>
        <end position="24"/>
    </location>
</feature>
<accession>A0A0C3UYF4</accession>
<dbReference type="InterPro" id="IPR001611">
    <property type="entry name" value="Leu-rich_rpt"/>
</dbReference>
<reference evidence="3 5" key="2">
    <citation type="journal article" date="2014" name="BMC Genomics">
        <title>An improved genome release (version Mt4.0) for the model legume Medicago truncatula.</title>
        <authorList>
            <person name="Tang H."/>
            <person name="Krishnakumar V."/>
            <person name="Bidwell S."/>
            <person name="Rosen B."/>
            <person name="Chan A."/>
            <person name="Zhou S."/>
            <person name="Gentzbittel L."/>
            <person name="Childs K.L."/>
            <person name="Yandell M."/>
            <person name="Gundlach H."/>
            <person name="Mayer K.F."/>
            <person name="Schwartz D.C."/>
            <person name="Town C.D."/>
        </authorList>
    </citation>
    <scope>GENOME REANNOTATION</scope>
    <source>
        <strain evidence="4 5">cv. Jemalong A17</strain>
    </source>
</reference>
<dbReference type="Gene3D" id="1.20.1280.50">
    <property type="match status" value="1"/>
</dbReference>
<dbReference type="InterPro" id="IPR006553">
    <property type="entry name" value="Leu-rich_rpt_Cys-con_subtyp"/>
</dbReference>
<dbReference type="PANTHER" id="PTHR38926">
    <property type="entry name" value="F-BOX DOMAIN CONTAINING PROTEIN, EXPRESSED"/>
    <property type="match status" value="1"/>
</dbReference>
<dbReference type="EMBL" id="CM001218">
    <property type="protein sequence ID" value="AES64143.2"/>
    <property type="molecule type" value="Genomic_DNA"/>
</dbReference>
<dbReference type="Gene3D" id="3.80.10.10">
    <property type="entry name" value="Ribonuclease Inhibitor"/>
    <property type="match status" value="1"/>
</dbReference>
<evidence type="ECO:0000259" key="2">
    <source>
        <dbReference type="PROSITE" id="PS50181"/>
    </source>
</evidence>
<feature type="compositionally biased region" description="Low complexity" evidence="1">
    <location>
        <begin position="1"/>
        <end position="17"/>
    </location>
</feature>
<proteinExistence type="predicted"/>
<dbReference type="GO" id="GO:1905761">
    <property type="term" value="F:SCF ubiquitin ligase complex binding"/>
    <property type="evidence" value="ECO:0000318"/>
    <property type="project" value="GO_Central"/>
</dbReference>
<dbReference type="PANTHER" id="PTHR38926:SF65">
    <property type="entry name" value="F-BOX_LRR PROTEIN"/>
    <property type="match status" value="1"/>
</dbReference>
<dbReference type="InterPro" id="IPR036047">
    <property type="entry name" value="F-box-like_dom_sf"/>
</dbReference>
<reference evidence="3 5" key="1">
    <citation type="journal article" date="2011" name="Nature">
        <title>The Medicago genome provides insight into the evolution of rhizobial symbioses.</title>
        <authorList>
            <person name="Young N.D."/>
            <person name="Debelle F."/>
            <person name="Oldroyd G.E."/>
            <person name="Geurts R."/>
            <person name="Cannon S.B."/>
            <person name="Udvardi M.K."/>
            <person name="Benedito V.A."/>
            <person name="Mayer K.F."/>
            <person name="Gouzy J."/>
            <person name="Schoof H."/>
            <person name="Van de Peer Y."/>
            <person name="Proost S."/>
            <person name="Cook D.R."/>
            <person name="Meyers B.C."/>
            <person name="Spannagl M."/>
            <person name="Cheung F."/>
            <person name="De Mita S."/>
            <person name="Krishnakumar V."/>
            <person name="Gundlach H."/>
            <person name="Zhou S."/>
            <person name="Mudge J."/>
            <person name="Bharti A.K."/>
            <person name="Murray J.D."/>
            <person name="Naoumkina M.A."/>
            <person name="Rosen B."/>
            <person name="Silverstein K.A."/>
            <person name="Tang H."/>
            <person name="Rombauts S."/>
            <person name="Zhao P.X."/>
            <person name="Zhou P."/>
            <person name="Barbe V."/>
            <person name="Bardou P."/>
            <person name="Bechner M."/>
            <person name="Bellec A."/>
            <person name="Berger A."/>
            <person name="Berges H."/>
            <person name="Bidwell S."/>
            <person name="Bisseling T."/>
            <person name="Choisne N."/>
            <person name="Couloux A."/>
            <person name="Denny R."/>
            <person name="Deshpande S."/>
            <person name="Dai X."/>
            <person name="Doyle J.J."/>
            <person name="Dudez A.M."/>
            <person name="Farmer A.D."/>
            <person name="Fouteau S."/>
            <person name="Franken C."/>
            <person name="Gibelin C."/>
            <person name="Gish J."/>
            <person name="Goldstein S."/>
            <person name="Gonzalez A.J."/>
            <person name="Green P.J."/>
            <person name="Hallab A."/>
            <person name="Hartog M."/>
            <person name="Hua A."/>
            <person name="Humphray S.J."/>
            <person name="Jeong D.H."/>
            <person name="Jing Y."/>
            <person name="Jocker A."/>
            <person name="Kenton S.M."/>
            <person name="Kim D.J."/>
            <person name="Klee K."/>
            <person name="Lai H."/>
            <person name="Lang C."/>
            <person name="Lin S."/>
            <person name="Macmil S.L."/>
            <person name="Magdelenat G."/>
            <person name="Matthews L."/>
            <person name="McCorrison J."/>
            <person name="Monaghan E.L."/>
            <person name="Mun J.H."/>
            <person name="Najar F.Z."/>
            <person name="Nicholson C."/>
            <person name="Noirot C."/>
            <person name="O'Bleness M."/>
            <person name="Paule C.R."/>
            <person name="Poulain J."/>
            <person name="Prion F."/>
            <person name="Qin B."/>
            <person name="Qu C."/>
            <person name="Retzel E.F."/>
            <person name="Riddle C."/>
            <person name="Sallet E."/>
            <person name="Samain S."/>
            <person name="Samson N."/>
            <person name="Sanders I."/>
            <person name="Saurat O."/>
            <person name="Scarpelli C."/>
            <person name="Schiex T."/>
            <person name="Segurens B."/>
            <person name="Severin A.J."/>
            <person name="Sherrier D.J."/>
            <person name="Shi R."/>
            <person name="Sims S."/>
            <person name="Singer S.R."/>
            <person name="Sinharoy S."/>
            <person name="Sterck L."/>
            <person name="Viollet A."/>
            <person name="Wang B.B."/>
            <person name="Wang K."/>
            <person name="Wang M."/>
            <person name="Wang X."/>
            <person name="Warfsmann J."/>
            <person name="Weissenbach J."/>
            <person name="White D.D."/>
            <person name="White J.D."/>
            <person name="Wiley G.B."/>
            <person name="Wincker P."/>
            <person name="Xing Y."/>
            <person name="Yang L."/>
            <person name="Yao Z."/>
            <person name="Ying F."/>
            <person name="Zhai J."/>
            <person name="Zhou L."/>
            <person name="Zuber A."/>
            <person name="Denarie J."/>
            <person name="Dixon R.A."/>
            <person name="May G.D."/>
            <person name="Schwartz D.C."/>
            <person name="Rogers J."/>
            <person name="Quetier F."/>
            <person name="Town C.D."/>
            <person name="Roe B.A."/>
        </authorList>
    </citation>
    <scope>NUCLEOTIDE SEQUENCE [LARGE SCALE GENOMIC DNA]</scope>
    <source>
        <strain evidence="3">A17</strain>
        <strain evidence="4 5">cv. Jemalong A17</strain>
    </source>
</reference>
<dbReference type="eggNOG" id="KOG1947">
    <property type="taxonomic scope" value="Eukaryota"/>
</dbReference>
<dbReference type="InterPro" id="IPR001810">
    <property type="entry name" value="F-box_dom"/>
</dbReference>
<dbReference type="EnsemblPlants" id="AES64143">
    <property type="protein sequence ID" value="AES64143"/>
    <property type="gene ID" value="MTR_2g019060"/>
</dbReference>
<name>G7IP58_MEDTR</name>
<organism evidence="3 5">
    <name type="scientific">Medicago truncatula</name>
    <name type="common">Barrel medic</name>
    <name type="synonym">Medicago tribuloides</name>
    <dbReference type="NCBI Taxonomy" id="3880"/>
    <lineage>
        <taxon>Eukaryota</taxon>
        <taxon>Viridiplantae</taxon>
        <taxon>Streptophyta</taxon>
        <taxon>Embryophyta</taxon>
        <taxon>Tracheophyta</taxon>
        <taxon>Spermatophyta</taxon>
        <taxon>Magnoliopsida</taxon>
        <taxon>eudicotyledons</taxon>
        <taxon>Gunneridae</taxon>
        <taxon>Pentapetalae</taxon>
        <taxon>rosids</taxon>
        <taxon>fabids</taxon>
        <taxon>Fabales</taxon>
        <taxon>Fabaceae</taxon>
        <taxon>Papilionoideae</taxon>
        <taxon>50 kb inversion clade</taxon>
        <taxon>NPAAA clade</taxon>
        <taxon>Hologalegina</taxon>
        <taxon>IRL clade</taxon>
        <taxon>Trifolieae</taxon>
        <taxon>Medicago</taxon>
    </lineage>
</organism>
<dbReference type="PaxDb" id="3880-AES64143"/>
<feature type="domain" description="F-box" evidence="2">
    <location>
        <begin position="25"/>
        <end position="72"/>
    </location>
</feature>
<dbReference type="HOGENOM" id="CLU_044915_0_0_1"/>
<evidence type="ECO:0000313" key="4">
    <source>
        <dbReference type="EnsemblPlants" id="AES64143"/>
    </source>
</evidence>
<dbReference type="InterPro" id="IPR032675">
    <property type="entry name" value="LRR_dom_sf"/>
</dbReference>
<reference evidence="4" key="3">
    <citation type="submission" date="2015-04" db="UniProtKB">
        <authorList>
            <consortium name="EnsemblPlants"/>
        </authorList>
    </citation>
    <scope>IDENTIFICATION</scope>
    <source>
        <strain evidence="4">cv. Jemalong A17</strain>
    </source>
</reference>
<dbReference type="SUPFAM" id="SSF52047">
    <property type="entry name" value="RNI-like"/>
    <property type="match status" value="1"/>
</dbReference>
<dbReference type="Pfam" id="PF13516">
    <property type="entry name" value="LRR_6"/>
    <property type="match status" value="1"/>
</dbReference>
<keyword evidence="5" id="KW-1185">Reference proteome</keyword>
<protein>
    <submittedName>
        <fullName evidence="3">F-box/LRR protein, putative</fullName>
    </submittedName>
</protein>